<dbReference type="Proteomes" id="UP000250642">
    <property type="component" value="Unassembled WGS sequence"/>
</dbReference>
<proteinExistence type="predicted"/>
<gene>
    <name evidence="2" type="ORF">DC345_23955</name>
</gene>
<dbReference type="AlphaFoldDB" id="A0A329QI07"/>
<keyword evidence="1" id="KW-1133">Transmembrane helix</keyword>
<keyword evidence="1" id="KW-0472">Membrane</keyword>
<sequence>MLLTLSVILSAGLIGWFDLPGLIRNKKWKETVVYSILLLMATFFGIFAANLWEFPSPLYLIIWIYKPVNQFLAHLTGT</sequence>
<evidence type="ECO:0000313" key="3">
    <source>
        <dbReference type="Proteomes" id="UP000250642"/>
    </source>
</evidence>
<organism evidence="2 3">
    <name type="scientific">Paenibacillus taichungensis</name>
    <dbReference type="NCBI Taxonomy" id="484184"/>
    <lineage>
        <taxon>Bacteria</taxon>
        <taxon>Bacillati</taxon>
        <taxon>Bacillota</taxon>
        <taxon>Bacilli</taxon>
        <taxon>Bacillales</taxon>
        <taxon>Paenibacillaceae</taxon>
        <taxon>Paenibacillus</taxon>
    </lineage>
</organism>
<feature type="transmembrane region" description="Helical" evidence="1">
    <location>
        <begin position="33"/>
        <end position="52"/>
    </location>
</feature>
<evidence type="ECO:0000256" key="1">
    <source>
        <dbReference type="SAM" id="Phobius"/>
    </source>
</evidence>
<accession>A0A329QI07</accession>
<evidence type="ECO:0000313" key="2">
    <source>
        <dbReference type="EMBL" id="RAW11970.1"/>
    </source>
</evidence>
<protein>
    <submittedName>
        <fullName evidence="2">Uncharacterized protein</fullName>
    </submittedName>
</protein>
<comment type="caution">
    <text evidence="2">The sequence shown here is derived from an EMBL/GenBank/DDBJ whole genome shotgun (WGS) entry which is preliminary data.</text>
</comment>
<reference evidence="2 3" key="1">
    <citation type="submission" date="2018-04" db="EMBL/GenBank/DDBJ databases">
        <title>Paenibacillus taichungensis Genome sequencing and assembly.</title>
        <authorList>
            <person name="Xu J."/>
            <person name="Rensing C."/>
            <person name="Mazhar H.S."/>
        </authorList>
    </citation>
    <scope>NUCLEOTIDE SEQUENCE [LARGE SCALE GENOMIC DNA]</scope>
    <source>
        <strain evidence="2 3">NC1</strain>
    </source>
</reference>
<keyword evidence="1" id="KW-0812">Transmembrane</keyword>
<dbReference type="EMBL" id="QEVW01000016">
    <property type="protein sequence ID" value="RAW11970.1"/>
    <property type="molecule type" value="Genomic_DNA"/>
</dbReference>
<name>A0A329QI07_9BACL</name>
<dbReference type="RefSeq" id="WP_113055345.1">
    <property type="nucleotide sequence ID" value="NZ_QEVW01000016.1"/>
</dbReference>